<organism evidence="2 3">
    <name type="scientific">Hypothenemus hampei</name>
    <name type="common">Coffee berry borer</name>
    <dbReference type="NCBI Taxonomy" id="57062"/>
    <lineage>
        <taxon>Eukaryota</taxon>
        <taxon>Metazoa</taxon>
        <taxon>Ecdysozoa</taxon>
        <taxon>Arthropoda</taxon>
        <taxon>Hexapoda</taxon>
        <taxon>Insecta</taxon>
        <taxon>Pterygota</taxon>
        <taxon>Neoptera</taxon>
        <taxon>Endopterygota</taxon>
        <taxon>Coleoptera</taxon>
        <taxon>Polyphaga</taxon>
        <taxon>Cucujiformia</taxon>
        <taxon>Curculionidae</taxon>
        <taxon>Scolytinae</taxon>
        <taxon>Hypothenemus</taxon>
    </lineage>
</organism>
<dbReference type="Proteomes" id="UP001566132">
    <property type="component" value="Unassembled WGS sequence"/>
</dbReference>
<dbReference type="Pfam" id="PF13843">
    <property type="entry name" value="DDE_Tnp_1_7"/>
    <property type="match status" value="1"/>
</dbReference>
<accession>A0ABD1E2D0</accession>
<proteinExistence type="predicted"/>
<comment type="caution">
    <text evidence="2">The sequence shown here is derived from an EMBL/GenBank/DDBJ whole genome shotgun (WGS) entry which is preliminary data.</text>
</comment>
<name>A0ABD1E2D0_HYPHA</name>
<keyword evidence="3" id="KW-1185">Reference proteome</keyword>
<reference evidence="2 3" key="1">
    <citation type="submission" date="2024-05" db="EMBL/GenBank/DDBJ databases">
        <title>Genetic variation in Jamaican populations of the coffee berry borer (Hypothenemus hampei).</title>
        <authorList>
            <person name="Errbii M."/>
            <person name="Myrie A."/>
        </authorList>
    </citation>
    <scope>NUCLEOTIDE SEQUENCE [LARGE SCALE GENOMIC DNA]</scope>
    <source>
        <strain evidence="2">JA-Hopewell-2020-01-JO</strain>
        <tissue evidence="2">Whole body</tissue>
    </source>
</reference>
<dbReference type="InterPro" id="IPR029526">
    <property type="entry name" value="PGBD"/>
</dbReference>
<sequence length="121" mass="14333">MGVVRMLTFRDYWSTKSFFGNSVAKKIMTRARFEMILTFLHFADNQNLERNILEVLMKLDERCFSNSERKRKLIDRTDFKANDRSRCVSCYRELTQKDGRDKSSAKAKKVRTQCITNDLFA</sequence>
<gene>
    <name evidence="2" type="ORF">ABEB36_014966</name>
</gene>
<evidence type="ECO:0000259" key="1">
    <source>
        <dbReference type="Pfam" id="PF13843"/>
    </source>
</evidence>
<feature type="domain" description="PiggyBac transposable element-derived protein" evidence="1">
    <location>
        <begin position="1"/>
        <end position="49"/>
    </location>
</feature>
<protein>
    <recommendedName>
        <fullName evidence="1">PiggyBac transposable element-derived protein domain-containing protein</fullName>
    </recommendedName>
</protein>
<evidence type="ECO:0000313" key="2">
    <source>
        <dbReference type="EMBL" id="KAL1488500.1"/>
    </source>
</evidence>
<dbReference type="EMBL" id="JBDJPC010000014">
    <property type="protein sequence ID" value="KAL1488500.1"/>
    <property type="molecule type" value="Genomic_DNA"/>
</dbReference>
<dbReference type="AlphaFoldDB" id="A0ABD1E2D0"/>
<evidence type="ECO:0000313" key="3">
    <source>
        <dbReference type="Proteomes" id="UP001566132"/>
    </source>
</evidence>